<reference evidence="1 2" key="1">
    <citation type="submission" date="2018-06" db="EMBL/GenBank/DDBJ databases">
        <authorList>
            <consortium name="Pathogen Informatics"/>
            <person name="Doyle S."/>
        </authorList>
    </citation>
    <scope>NUCLEOTIDE SEQUENCE [LARGE SCALE GENOMIC DNA]</scope>
    <source>
        <strain evidence="1 2">NCTC10313</strain>
    </source>
</reference>
<accession>A0A378A0I3</accession>
<evidence type="ECO:0000313" key="2">
    <source>
        <dbReference type="Proteomes" id="UP000254487"/>
    </source>
</evidence>
<gene>
    <name evidence="1" type="ORF">NCTC10313_04726</name>
</gene>
<name>A0A378A0I3_KLEPO</name>
<proteinExistence type="predicted"/>
<sequence length="110" mass="11161">MVGTQGAAVGRYDIEANRQPEAGAAAGAVARSFRPVKAFAQAGQLLIADAGGAVGEVNHQHPAAAAGGDVQAAAAVGIAQAVLQQIVEELHQAVAVAEDHRLLRERHLNA</sequence>
<evidence type="ECO:0000313" key="1">
    <source>
        <dbReference type="EMBL" id="STU92704.1"/>
    </source>
</evidence>
<protein>
    <submittedName>
        <fullName evidence="1">Uncharacterized protein</fullName>
    </submittedName>
</protein>
<dbReference type="AlphaFoldDB" id="A0A378A0I3"/>
<dbReference type="EMBL" id="UGLW01000003">
    <property type="protein sequence ID" value="STU92704.1"/>
    <property type="molecule type" value="Genomic_DNA"/>
</dbReference>
<organism evidence="1 2">
    <name type="scientific">Klebsiella pneumoniae subsp. ozaenae</name>
    <dbReference type="NCBI Taxonomy" id="574"/>
    <lineage>
        <taxon>Bacteria</taxon>
        <taxon>Pseudomonadati</taxon>
        <taxon>Pseudomonadota</taxon>
        <taxon>Gammaproteobacteria</taxon>
        <taxon>Enterobacterales</taxon>
        <taxon>Enterobacteriaceae</taxon>
        <taxon>Klebsiella/Raoultella group</taxon>
        <taxon>Klebsiella</taxon>
        <taxon>Klebsiella pneumoniae complex</taxon>
    </lineage>
</organism>
<dbReference type="Proteomes" id="UP000254487">
    <property type="component" value="Unassembled WGS sequence"/>
</dbReference>